<sequence length="617" mass="71460">MTELLIDGQAVVLPKGFNITVKRENPFITKNGEYTYDVTLDLDNPTNAQLYKHLNRLNSVLDIKEKRAAVLIADNRVYCNGTEVITGWTQDTVTIQIASGNSELNYVIGKDLQISSLKMRITDQIEPGNVNYIKKTYPEVDYCLPPLVDTTNNRIINKWSLSTRKYPEEELILNQDGTYWYAQPYLCAYLKELLRSLNYELTLNEIESTPFKDLYICNAEGTNDWSKMLPGWSVLDFLEQIEALFNVVVVVDNRQRSVRVLFENSYYQGVACSHVRQVTDVYEVELENEPEKDMHIMSNVHYKFPDSAYWRWRCLPDNLLKEAKRGTIPADYVPQSYGRIQEWFMDEAHKLNDTIFTDEGDGREYLYLKNLDGWQNQPVYVMLNEFAPLKRKEEAHSIELEIMPAEMGVAGMSSYSNGTPFEDLNIFVPTLGSKTSSKEGEETDSLPDWIEKNIKKDNSESKENIYLAFFSGLAEMKTLGGLKRYFPIPYTDEYRADGYGSIPEYYRTNNSGASLRLITLDKFFYQGIYDIDFSKGVKINSYDPNLFDPRRIFEIRNKRYICKEMEYTLDASGRKGAWQGTFYPIKISDTEADARWILSDGKWRDGGVWMDNGRWLD</sequence>
<name>A0A4R2LHF9_9BACE</name>
<dbReference type="AlphaFoldDB" id="A0A4R2LHF9"/>
<organism evidence="1 2">
    <name type="scientific">Prevotella heparinolytica</name>
    <dbReference type="NCBI Taxonomy" id="28113"/>
    <lineage>
        <taxon>Bacteria</taxon>
        <taxon>Pseudomonadati</taxon>
        <taxon>Bacteroidota</taxon>
        <taxon>Bacteroidia</taxon>
        <taxon>Bacteroidales</taxon>
        <taxon>Bacteroidaceae</taxon>
        <taxon>Bacteroides</taxon>
    </lineage>
</organism>
<proteinExistence type="predicted"/>
<evidence type="ECO:0000313" key="1">
    <source>
        <dbReference type="EMBL" id="TCO88165.1"/>
    </source>
</evidence>
<accession>A0A4R2LHF9</accession>
<gene>
    <name evidence="1" type="ORF">EV202_12748</name>
</gene>
<dbReference type="Proteomes" id="UP000295600">
    <property type="component" value="Unassembled WGS sequence"/>
</dbReference>
<protein>
    <submittedName>
        <fullName evidence="1">Uncharacterized protein</fullName>
    </submittedName>
</protein>
<dbReference type="RefSeq" id="WP_131927291.1">
    <property type="nucleotide sequence ID" value="NZ_SLXB01000027.1"/>
</dbReference>
<evidence type="ECO:0000313" key="2">
    <source>
        <dbReference type="Proteomes" id="UP000295600"/>
    </source>
</evidence>
<dbReference type="EMBL" id="SLXB01000027">
    <property type="protein sequence ID" value="TCO88165.1"/>
    <property type="molecule type" value="Genomic_DNA"/>
</dbReference>
<comment type="caution">
    <text evidence="1">The sequence shown here is derived from an EMBL/GenBank/DDBJ whole genome shotgun (WGS) entry which is preliminary data.</text>
</comment>
<reference evidence="1 2" key="1">
    <citation type="submission" date="2019-03" db="EMBL/GenBank/DDBJ databases">
        <title>Genomic Encyclopedia of Type Strains, Phase IV (KMG-IV): sequencing the most valuable type-strain genomes for metagenomic binning, comparative biology and taxonomic classification.</title>
        <authorList>
            <person name="Goeker M."/>
        </authorList>
    </citation>
    <scope>NUCLEOTIDE SEQUENCE [LARGE SCALE GENOMIC DNA]</scope>
    <source>
        <strain evidence="1 2">DSM 23917</strain>
    </source>
</reference>